<keyword evidence="3" id="KW-1185">Reference proteome</keyword>
<reference evidence="2 3" key="1">
    <citation type="submission" date="2024-04" db="EMBL/GenBank/DDBJ databases">
        <title>Tritrichomonas musculus Genome.</title>
        <authorList>
            <person name="Alves-Ferreira E."/>
            <person name="Grigg M."/>
            <person name="Lorenzi H."/>
            <person name="Galac M."/>
        </authorList>
    </citation>
    <scope>NUCLEOTIDE SEQUENCE [LARGE SCALE GENOMIC DNA]</scope>
    <source>
        <strain evidence="2 3">EAF2021</strain>
    </source>
</reference>
<dbReference type="SUPFAM" id="SSF55781">
    <property type="entry name" value="GAF domain-like"/>
    <property type="match status" value="1"/>
</dbReference>
<evidence type="ECO:0000313" key="3">
    <source>
        <dbReference type="Proteomes" id="UP001470230"/>
    </source>
</evidence>
<dbReference type="Proteomes" id="UP001470230">
    <property type="component" value="Unassembled WGS sequence"/>
</dbReference>
<protein>
    <recommendedName>
        <fullName evidence="4">GAF domain-containing protein</fullName>
    </recommendedName>
</protein>
<dbReference type="PANTHER" id="PTHR36489">
    <property type="entry name" value="PROTEIN-COUPLED RECEPTOR GPR1, PUTATIVE-RELATED"/>
    <property type="match status" value="1"/>
</dbReference>
<gene>
    <name evidence="2" type="ORF">M9Y10_019017</name>
</gene>
<proteinExistence type="predicted"/>
<sequence>MEEEEEHYEGGSLYFMEIDPIQHEERTMPVQTVEDQNHTVDFFKLKLDHLIKSDARIQKKLKQLHSLQRQLSFLINKSIDGKYGIPNDNLNTPKAIIPPLPPIEKGSLSDLLRIIHVSSPVEIHKYVVKSGIVEQLIFGDTSIFNSQLLESIVHTPPDVQVSFIVSILDQIRICSQLYYRLLSMLSQFSLNESLRNQLINTNANPQLFYQFYENVLKQFAEISKSDECKIVYTMDENQKLIFPTQDFSFIIAADDSLTGVLIQTNKPSRIESPYQESSFEATSEKALFCSNDPILSVPFNDYQNTVSGLFILFRHSTKFSVTDEKLSSKITQYLTPILLLFRSVFIQTTPSQYAQLFQCMASLRSNEKSLFDSIKEQFSILTNATFCKLYAGGLNIIDYPELKELPQEPSLVRKSFEAEAITSIKNPRNRDDFNKEVDDEVTLSKITSLLIVPVKNSPVIVVLYNPKKASEFTSLQMSLATNLALSLRPLLAEHEMKSQIARGKDAQEKRTRSMSSLSESLDSLVSQLGRQSFLQDAESFLPQGVRAALLLFASDKHAIHLPSKKIIEVPAKLLSIHEPTVLSKVATENNSETTNSNTDNTTNSNTDNTTNTGSTNTTNSNTTNTTNSNTTNTTNSNTTNTTNSNTTNTTNSNTTNTTNSNTTNTTNSNTTNTTNSNTTNTTNSNTGNGGGVYCYAELPSSKEFDLIADGDKEVKCFFVVPSSTSLCIFTSKDATIFDNDTNRFYQKYGANLLLLSESHFFRYKLNEIRNRHQLVKSASQLSTAAFSELIGFSINCQYFKPPISEEPRLNKPLSIMVDTPKGIEAALTSDVPIRSEQPKKAFITYAQLMSSVLTVRKSTLKEPEMKFISFFIENNVLDVFGCTKSKFTEWITHVFSFYDDNNIDALKKFECSVFVRKLFFAKKWEDWFSKEEKIVIILIVFLSDISKCWRCKVDDDLVNIFNELKCRPISGLFCSILFGKGFGIVRDSLSLTMKKMLIGYVDNYVCGDTARDLAEVTANVRGMSLQGFKLNSKNKMWLGRALVLISSLQNFAELNENLVEQISKEMDDTDKRKLIFRIERVFLPMLTCMSQRNEVITQILSNIRSALKILHSKLA</sequence>
<evidence type="ECO:0000313" key="2">
    <source>
        <dbReference type="EMBL" id="KAK8847966.1"/>
    </source>
</evidence>
<evidence type="ECO:0000256" key="1">
    <source>
        <dbReference type="SAM" id="MobiDB-lite"/>
    </source>
</evidence>
<dbReference type="PANTHER" id="PTHR36489:SF2">
    <property type="entry name" value="APPLE DOMAIN-CONTAINING PROTEIN"/>
    <property type="match status" value="1"/>
</dbReference>
<evidence type="ECO:0008006" key="4">
    <source>
        <dbReference type="Google" id="ProtNLM"/>
    </source>
</evidence>
<name>A0ABR2HID3_9EUKA</name>
<feature type="region of interest" description="Disordered" evidence="1">
    <location>
        <begin position="585"/>
        <end position="689"/>
    </location>
</feature>
<feature type="compositionally biased region" description="Low complexity" evidence="1">
    <location>
        <begin position="587"/>
        <end position="686"/>
    </location>
</feature>
<comment type="caution">
    <text evidence="2">The sequence shown here is derived from an EMBL/GenBank/DDBJ whole genome shotgun (WGS) entry which is preliminary data.</text>
</comment>
<dbReference type="EMBL" id="JAPFFF010000027">
    <property type="protein sequence ID" value="KAK8847966.1"/>
    <property type="molecule type" value="Genomic_DNA"/>
</dbReference>
<organism evidence="2 3">
    <name type="scientific">Tritrichomonas musculus</name>
    <dbReference type="NCBI Taxonomy" id="1915356"/>
    <lineage>
        <taxon>Eukaryota</taxon>
        <taxon>Metamonada</taxon>
        <taxon>Parabasalia</taxon>
        <taxon>Tritrichomonadida</taxon>
        <taxon>Tritrichomonadidae</taxon>
        <taxon>Tritrichomonas</taxon>
    </lineage>
</organism>
<accession>A0ABR2HID3</accession>